<dbReference type="GO" id="GO:0017136">
    <property type="term" value="F:histone deacetylase activity, NAD-dependent"/>
    <property type="evidence" value="ECO:0007669"/>
    <property type="project" value="TreeGrafter"/>
</dbReference>
<dbReference type="Gene3D" id="3.40.50.1220">
    <property type="entry name" value="TPP-binding domain"/>
    <property type="match status" value="1"/>
</dbReference>
<evidence type="ECO:0000256" key="6">
    <source>
        <dbReference type="PROSITE-ProRule" id="PRU00236"/>
    </source>
</evidence>
<dbReference type="PANTHER" id="PTHR11085">
    <property type="entry name" value="NAD-DEPENDENT PROTEIN DEACYLASE SIRTUIN-5, MITOCHONDRIAL-RELATED"/>
    <property type="match status" value="1"/>
</dbReference>
<evidence type="ECO:0000313" key="10">
    <source>
        <dbReference type="Proteomes" id="UP001050691"/>
    </source>
</evidence>
<keyword evidence="6" id="KW-0479">Metal-binding</keyword>
<dbReference type="Gene3D" id="3.30.1600.10">
    <property type="entry name" value="SIR2/SIRT2 'Small Domain"/>
    <property type="match status" value="1"/>
</dbReference>
<feature type="domain" description="Deacetylase sirtuin-type" evidence="8">
    <location>
        <begin position="13"/>
        <end position="332"/>
    </location>
</feature>
<protein>
    <recommendedName>
        <fullName evidence="8">Deacetylase sirtuin-type domain-containing protein</fullName>
    </recommendedName>
</protein>
<dbReference type="PANTHER" id="PTHR11085:SF8">
    <property type="entry name" value="NAD-DEPENDENT HISTONE DEACETYLASE HST3"/>
    <property type="match status" value="1"/>
</dbReference>
<comment type="subcellular location">
    <subcellularLocation>
        <location evidence="1">Mitochondrion</location>
    </subcellularLocation>
</comment>
<dbReference type="SUPFAM" id="SSF52467">
    <property type="entry name" value="DHS-like NAD/FAD-binding domain"/>
    <property type="match status" value="1"/>
</dbReference>
<gene>
    <name evidence="9" type="ORF">Clacol_004016</name>
</gene>
<feature type="binding site" evidence="6">
    <location>
        <position position="200"/>
    </location>
    <ligand>
        <name>Zn(2+)</name>
        <dbReference type="ChEBI" id="CHEBI:29105"/>
    </ligand>
</feature>
<dbReference type="InterPro" id="IPR050134">
    <property type="entry name" value="NAD-dep_sirtuin_deacylases"/>
</dbReference>
<organism evidence="9 10">
    <name type="scientific">Clathrus columnatus</name>
    <dbReference type="NCBI Taxonomy" id="1419009"/>
    <lineage>
        <taxon>Eukaryota</taxon>
        <taxon>Fungi</taxon>
        <taxon>Dikarya</taxon>
        <taxon>Basidiomycota</taxon>
        <taxon>Agaricomycotina</taxon>
        <taxon>Agaricomycetes</taxon>
        <taxon>Phallomycetidae</taxon>
        <taxon>Phallales</taxon>
        <taxon>Clathraceae</taxon>
        <taxon>Clathrus</taxon>
    </lineage>
</organism>
<dbReference type="GO" id="GO:0070403">
    <property type="term" value="F:NAD+ binding"/>
    <property type="evidence" value="ECO:0007669"/>
    <property type="project" value="InterPro"/>
</dbReference>
<keyword evidence="3" id="KW-0808">Transferase</keyword>
<keyword evidence="10" id="KW-1185">Reference proteome</keyword>
<reference evidence="9" key="1">
    <citation type="submission" date="2021-10" db="EMBL/GenBank/DDBJ databases">
        <title>De novo Genome Assembly of Clathrus columnatus (Basidiomycota, Fungi) Using Illumina and Nanopore Sequence Data.</title>
        <authorList>
            <person name="Ogiso-Tanaka E."/>
            <person name="Itagaki H."/>
            <person name="Hosoya T."/>
            <person name="Hosaka K."/>
        </authorList>
    </citation>
    <scope>NUCLEOTIDE SEQUENCE</scope>
    <source>
        <strain evidence="9">MO-923</strain>
    </source>
</reference>
<feature type="binding site" evidence="6">
    <location>
        <position position="175"/>
    </location>
    <ligand>
        <name>Zn(2+)</name>
        <dbReference type="ChEBI" id="CHEBI:29105"/>
    </ligand>
</feature>
<evidence type="ECO:0000259" key="8">
    <source>
        <dbReference type="PROSITE" id="PS50305"/>
    </source>
</evidence>
<comment type="caution">
    <text evidence="9">The sequence shown here is derived from an EMBL/GenBank/DDBJ whole genome shotgun (WGS) entry which is preliminary data.</text>
</comment>
<dbReference type="InterPro" id="IPR029035">
    <property type="entry name" value="DHS-like_NAD/FAD-binding_dom"/>
</dbReference>
<evidence type="ECO:0000256" key="3">
    <source>
        <dbReference type="ARBA" id="ARBA00022679"/>
    </source>
</evidence>
<comment type="similarity">
    <text evidence="2">Belongs to the sirtuin family. Class I subfamily.</text>
</comment>
<evidence type="ECO:0000256" key="2">
    <source>
        <dbReference type="ARBA" id="ARBA00006924"/>
    </source>
</evidence>
<feature type="binding site" evidence="6">
    <location>
        <position position="178"/>
    </location>
    <ligand>
        <name>Zn(2+)</name>
        <dbReference type="ChEBI" id="CHEBI:29105"/>
    </ligand>
</feature>
<feature type="region of interest" description="Disordered" evidence="7">
    <location>
        <begin position="356"/>
        <end position="421"/>
    </location>
</feature>
<dbReference type="InterPro" id="IPR003000">
    <property type="entry name" value="Sirtuin"/>
</dbReference>
<keyword evidence="6" id="KW-0862">Zinc</keyword>
<dbReference type="EMBL" id="BPWL01000004">
    <property type="protein sequence ID" value="GJJ09792.1"/>
    <property type="molecule type" value="Genomic_DNA"/>
</dbReference>
<keyword evidence="4" id="KW-0520">NAD</keyword>
<accession>A0AAV5A8F5</accession>
<evidence type="ECO:0000256" key="5">
    <source>
        <dbReference type="ARBA" id="ARBA00023128"/>
    </source>
</evidence>
<dbReference type="InterPro" id="IPR026591">
    <property type="entry name" value="Sirtuin_cat_small_dom_sf"/>
</dbReference>
<evidence type="ECO:0000256" key="7">
    <source>
        <dbReference type="SAM" id="MobiDB-lite"/>
    </source>
</evidence>
<dbReference type="Pfam" id="PF02146">
    <property type="entry name" value="SIR2"/>
    <property type="match status" value="2"/>
</dbReference>
<dbReference type="GO" id="GO:0005634">
    <property type="term" value="C:nucleus"/>
    <property type="evidence" value="ECO:0007669"/>
    <property type="project" value="TreeGrafter"/>
</dbReference>
<dbReference type="AlphaFoldDB" id="A0AAV5A8F5"/>
<dbReference type="GO" id="GO:0046872">
    <property type="term" value="F:metal ion binding"/>
    <property type="evidence" value="ECO:0007669"/>
    <property type="project" value="UniProtKB-KW"/>
</dbReference>
<evidence type="ECO:0000256" key="1">
    <source>
        <dbReference type="ARBA" id="ARBA00004173"/>
    </source>
</evidence>
<keyword evidence="5" id="KW-0496">Mitochondrion</keyword>
<name>A0AAV5A8F5_9AGAM</name>
<dbReference type="Proteomes" id="UP001050691">
    <property type="component" value="Unassembled WGS sequence"/>
</dbReference>
<dbReference type="PROSITE" id="PS50305">
    <property type="entry name" value="SIRTUIN"/>
    <property type="match status" value="1"/>
</dbReference>
<feature type="active site" description="Proton acceptor" evidence="6">
    <location>
        <position position="167"/>
    </location>
</feature>
<dbReference type="InterPro" id="IPR026590">
    <property type="entry name" value="Ssirtuin_cat_dom"/>
</dbReference>
<dbReference type="GO" id="GO:0005739">
    <property type="term" value="C:mitochondrion"/>
    <property type="evidence" value="ECO:0007669"/>
    <property type="project" value="UniProtKB-SubCell"/>
</dbReference>
<evidence type="ECO:0000313" key="9">
    <source>
        <dbReference type="EMBL" id="GJJ09792.1"/>
    </source>
</evidence>
<evidence type="ECO:0000256" key="4">
    <source>
        <dbReference type="ARBA" id="ARBA00023027"/>
    </source>
</evidence>
<proteinExistence type="inferred from homology"/>
<feature type="binding site" evidence="6">
    <location>
        <position position="203"/>
    </location>
    <ligand>
        <name>Zn(2+)</name>
        <dbReference type="ChEBI" id="CHEBI:29105"/>
    </ligand>
</feature>
<sequence>MVITLDMSSIASDATMRRALTSLSTTVAKSKRVVVVTGAGISCSSGIPDFRSSDGLYAFVKAKYPDVVMKGRDLFDAALFRDPTSTALFYTFMAELKASIDLASPSPTHHFIKTLDTKGKLLRSYTQNIDGLEARVGLACTSSEDAKSPGRGNSKIKVKGIKNIQLHGDIHRVRCMLCAAETKCDAQHLQLFREGTPPDCQECKTRSEERRARSARALKIGTLRPAIVLYDESHPLGDDIGTIQTSDLKRKPDLLIIMGTSLKVHGLRKLVKEFTRVVHEHKSESGKVIFVNKTPPATEWDSIFDYYVSGDTDTWVSKVLEDWKKSRPQDWEIQKTLFAGGATEQKLMVVKRSATTGTKAKLHKNNNSNAENIPPSPLPFAGESLPTPPVSPSKRKSNNDPVECSPSKKRGGVLRPTVPASERGALFTIKKTVSVTELVSKMDKPILRTSSKEELDDVF</sequence>